<dbReference type="EMBL" id="ABYH01000378">
    <property type="protein sequence ID" value="EEC94974.1"/>
    <property type="molecule type" value="Genomic_DNA"/>
</dbReference>
<sequence>MWLKSESLDLSQKNISKKWKSESDNLATFLGFKGIIDRKT</sequence>
<evidence type="ECO:0000313" key="1">
    <source>
        <dbReference type="EMBL" id="EEC94974.1"/>
    </source>
</evidence>
<dbReference type="HOGENOM" id="CLU_3293698_0_0_10"/>
<dbReference type="AlphaFoldDB" id="B7BF13"/>
<name>B7BF13_9BACT</name>
<reference evidence="1 2" key="2">
    <citation type="submission" date="2008-10" db="EMBL/GenBank/DDBJ databases">
        <authorList>
            <person name="Fulton L."/>
            <person name="Clifton S."/>
            <person name="Fulton B."/>
            <person name="Xu J."/>
            <person name="Minx P."/>
            <person name="Pepin K.H."/>
            <person name="Johnson M."/>
            <person name="Bhonagiri V."/>
            <person name="Nash W.E."/>
            <person name="Mardis E.R."/>
            <person name="Wilson R.K."/>
        </authorList>
    </citation>
    <scope>NUCLEOTIDE SEQUENCE [LARGE SCALE GENOMIC DNA]</scope>
    <source>
        <strain evidence="1 2">DSM 18315</strain>
    </source>
</reference>
<reference evidence="1 2" key="1">
    <citation type="submission" date="2008-10" db="EMBL/GenBank/DDBJ databases">
        <title>Draft genome sequence of Parabacteroides johnsonii (DSM 18315).</title>
        <authorList>
            <person name="Sudarsanam P."/>
            <person name="Ley R."/>
            <person name="Guruge J."/>
            <person name="Turnbaugh P.J."/>
            <person name="Mahowald M."/>
            <person name="Liep D."/>
            <person name="Gordon J."/>
        </authorList>
    </citation>
    <scope>NUCLEOTIDE SEQUENCE [LARGE SCALE GENOMIC DNA]</scope>
    <source>
        <strain evidence="1 2">DSM 18315</strain>
    </source>
</reference>
<accession>B7BF13</accession>
<dbReference type="Proteomes" id="UP000005510">
    <property type="component" value="Unassembled WGS sequence"/>
</dbReference>
<evidence type="ECO:0000313" key="2">
    <source>
        <dbReference type="Proteomes" id="UP000005510"/>
    </source>
</evidence>
<comment type="caution">
    <text evidence="1">The sequence shown here is derived from an EMBL/GenBank/DDBJ whole genome shotgun (WGS) entry which is preliminary data.</text>
</comment>
<protein>
    <submittedName>
        <fullName evidence="1">Uncharacterized protein</fullName>
    </submittedName>
</protein>
<gene>
    <name evidence="1" type="ORF">PRABACTJOHN_03641</name>
</gene>
<proteinExistence type="predicted"/>
<organism evidence="1 2">
    <name type="scientific">Parabacteroides johnsonii DSM 18315</name>
    <dbReference type="NCBI Taxonomy" id="537006"/>
    <lineage>
        <taxon>Bacteria</taxon>
        <taxon>Pseudomonadati</taxon>
        <taxon>Bacteroidota</taxon>
        <taxon>Bacteroidia</taxon>
        <taxon>Bacteroidales</taxon>
        <taxon>Tannerellaceae</taxon>
        <taxon>Parabacteroides</taxon>
    </lineage>
</organism>